<accession>A0ACC0ZQ26</accession>
<proteinExistence type="predicted"/>
<gene>
    <name evidence="1" type="ORF">Patl1_33923</name>
</gene>
<evidence type="ECO:0000313" key="1">
    <source>
        <dbReference type="EMBL" id="KAJ0075307.1"/>
    </source>
</evidence>
<name>A0ACC0ZQ26_9ROSI</name>
<keyword evidence="2" id="KW-1185">Reference proteome</keyword>
<organism evidence="1 2">
    <name type="scientific">Pistacia atlantica</name>
    <dbReference type="NCBI Taxonomy" id="434234"/>
    <lineage>
        <taxon>Eukaryota</taxon>
        <taxon>Viridiplantae</taxon>
        <taxon>Streptophyta</taxon>
        <taxon>Embryophyta</taxon>
        <taxon>Tracheophyta</taxon>
        <taxon>Spermatophyta</taxon>
        <taxon>Magnoliopsida</taxon>
        <taxon>eudicotyledons</taxon>
        <taxon>Gunneridae</taxon>
        <taxon>Pentapetalae</taxon>
        <taxon>rosids</taxon>
        <taxon>malvids</taxon>
        <taxon>Sapindales</taxon>
        <taxon>Anacardiaceae</taxon>
        <taxon>Pistacia</taxon>
    </lineage>
</organism>
<dbReference type="Proteomes" id="UP001164250">
    <property type="component" value="Chromosome 15"/>
</dbReference>
<sequence>MAAGNPSSSVLVTLFIFVVVFSPMLSCEASRFTPFNGVHRDRLYCPQCVCCAPAKPGKCCPCFCGGNLPTKGHHNWSNPVMVIVVSSSWELDSQSDQSVQLMCAARLHHQVNVAGAALFLFKPNHKMAFSAYIDYSKLS</sequence>
<reference evidence="2" key="1">
    <citation type="journal article" date="2023" name="G3 (Bethesda)">
        <title>Genome assembly and association tests identify interacting loci associated with vigor, precocity, and sex in interspecific pistachio rootstocks.</title>
        <authorList>
            <person name="Palmer W."/>
            <person name="Jacygrad E."/>
            <person name="Sagayaradj S."/>
            <person name="Cavanaugh K."/>
            <person name="Han R."/>
            <person name="Bertier L."/>
            <person name="Beede B."/>
            <person name="Kafkas S."/>
            <person name="Golino D."/>
            <person name="Preece J."/>
            <person name="Michelmore R."/>
        </authorList>
    </citation>
    <scope>NUCLEOTIDE SEQUENCE [LARGE SCALE GENOMIC DNA]</scope>
</reference>
<protein>
    <submittedName>
        <fullName evidence="1">Uncharacterized protein</fullName>
    </submittedName>
</protein>
<dbReference type="EMBL" id="CM047910">
    <property type="protein sequence ID" value="KAJ0075307.1"/>
    <property type="molecule type" value="Genomic_DNA"/>
</dbReference>
<evidence type="ECO:0000313" key="2">
    <source>
        <dbReference type="Proteomes" id="UP001164250"/>
    </source>
</evidence>
<comment type="caution">
    <text evidence="1">The sequence shown here is derived from an EMBL/GenBank/DDBJ whole genome shotgun (WGS) entry which is preliminary data.</text>
</comment>